<dbReference type="Pfam" id="PF00300">
    <property type="entry name" value="His_Phos_1"/>
    <property type="match status" value="1"/>
</dbReference>
<sequence length="47" mass="5279">MVCNLLGIGLEHWRQMRLDLASVSIVETYPQGAILSLLNDTSHLELQ</sequence>
<name>X1N4X3_9ZZZZ</name>
<organism evidence="1">
    <name type="scientific">marine sediment metagenome</name>
    <dbReference type="NCBI Taxonomy" id="412755"/>
    <lineage>
        <taxon>unclassified sequences</taxon>
        <taxon>metagenomes</taxon>
        <taxon>ecological metagenomes</taxon>
    </lineage>
</organism>
<dbReference type="Gene3D" id="3.40.50.1240">
    <property type="entry name" value="Phosphoglycerate mutase-like"/>
    <property type="match status" value="1"/>
</dbReference>
<evidence type="ECO:0000313" key="1">
    <source>
        <dbReference type="EMBL" id="GAI13669.1"/>
    </source>
</evidence>
<proteinExistence type="predicted"/>
<gene>
    <name evidence="1" type="ORF">S06H3_20377</name>
</gene>
<dbReference type="InterPro" id="IPR013078">
    <property type="entry name" value="His_Pase_superF_clade-1"/>
</dbReference>
<dbReference type="EMBL" id="BARV01010547">
    <property type="protein sequence ID" value="GAI13669.1"/>
    <property type="molecule type" value="Genomic_DNA"/>
</dbReference>
<dbReference type="SUPFAM" id="SSF53254">
    <property type="entry name" value="Phosphoglycerate mutase-like"/>
    <property type="match status" value="1"/>
</dbReference>
<protein>
    <submittedName>
        <fullName evidence="1">Uncharacterized protein</fullName>
    </submittedName>
</protein>
<accession>X1N4X3</accession>
<dbReference type="InterPro" id="IPR029033">
    <property type="entry name" value="His_PPase_superfam"/>
</dbReference>
<reference evidence="1" key="1">
    <citation type="journal article" date="2014" name="Front. Microbiol.">
        <title>High frequency of phylogenetically diverse reductive dehalogenase-homologous genes in deep subseafloor sedimentary metagenomes.</title>
        <authorList>
            <person name="Kawai M."/>
            <person name="Futagami T."/>
            <person name="Toyoda A."/>
            <person name="Takaki Y."/>
            <person name="Nishi S."/>
            <person name="Hori S."/>
            <person name="Arai W."/>
            <person name="Tsubouchi T."/>
            <person name="Morono Y."/>
            <person name="Uchiyama I."/>
            <person name="Ito T."/>
            <person name="Fujiyama A."/>
            <person name="Inagaki F."/>
            <person name="Takami H."/>
        </authorList>
    </citation>
    <scope>NUCLEOTIDE SEQUENCE</scope>
    <source>
        <strain evidence="1">Expedition CK06-06</strain>
    </source>
</reference>
<comment type="caution">
    <text evidence="1">The sequence shown here is derived from an EMBL/GenBank/DDBJ whole genome shotgun (WGS) entry which is preliminary data.</text>
</comment>
<dbReference type="AlphaFoldDB" id="X1N4X3"/>